<dbReference type="Proteomes" id="UP001596052">
    <property type="component" value="Unassembled WGS sequence"/>
</dbReference>
<sequence>MKTNPNFCPVCGYDKLAEPPRNRTGGASMEICACCGFQFGVTDDDKGVSYDDFRQQWIAGGMVWTSAAKKAPKGWNPQTQLGSLALRATLSRVKGRPPRMALMV</sequence>
<evidence type="ECO:0008006" key="3">
    <source>
        <dbReference type="Google" id="ProtNLM"/>
    </source>
</evidence>
<keyword evidence="2" id="KW-1185">Reference proteome</keyword>
<accession>A0ABW0KRH0</accession>
<comment type="caution">
    <text evidence="1">The sequence shown here is derived from an EMBL/GenBank/DDBJ whole genome shotgun (WGS) entry which is preliminary data.</text>
</comment>
<protein>
    <recommendedName>
        <fullName evidence="3">Restriction alleviation protein, Lar family</fullName>
    </recommendedName>
</protein>
<dbReference type="RefSeq" id="WP_377167806.1">
    <property type="nucleotide sequence ID" value="NZ_JBHSMQ010000005.1"/>
</dbReference>
<gene>
    <name evidence="1" type="ORF">ACFQDI_14190</name>
</gene>
<proteinExistence type="predicted"/>
<dbReference type="EMBL" id="JBHSMQ010000005">
    <property type="protein sequence ID" value="MFC5456009.1"/>
    <property type="molecule type" value="Genomic_DNA"/>
</dbReference>
<evidence type="ECO:0000313" key="2">
    <source>
        <dbReference type="Proteomes" id="UP001596052"/>
    </source>
</evidence>
<evidence type="ECO:0000313" key="1">
    <source>
        <dbReference type="EMBL" id="MFC5456009.1"/>
    </source>
</evidence>
<name>A0ABW0KRH0_9BACT</name>
<organism evidence="1 2">
    <name type="scientific">Prosthecobacter fluviatilis</name>
    <dbReference type="NCBI Taxonomy" id="445931"/>
    <lineage>
        <taxon>Bacteria</taxon>
        <taxon>Pseudomonadati</taxon>
        <taxon>Verrucomicrobiota</taxon>
        <taxon>Verrucomicrobiia</taxon>
        <taxon>Verrucomicrobiales</taxon>
        <taxon>Verrucomicrobiaceae</taxon>
        <taxon>Prosthecobacter</taxon>
    </lineage>
</organism>
<reference evidence="2" key="1">
    <citation type="journal article" date="2019" name="Int. J. Syst. Evol. Microbiol.">
        <title>The Global Catalogue of Microorganisms (GCM) 10K type strain sequencing project: providing services to taxonomists for standard genome sequencing and annotation.</title>
        <authorList>
            <consortium name="The Broad Institute Genomics Platform"/>
            <consortium name="The Broad Institute Genome Sequencing Center for Infectious Disease"/>
            <person name="Wu L."/>
            <person name="Ma J."/>
        </authorList>
    </citation>
    <scope>NUCLEOTIDE SEQUENCE [LARGE SCALE GENOMIC DNA]</scope>
    <source>
        <strain evidence="2">CGMCC 4.1469</strain>
    </source>
</reference>